<dbReference type="RefSeq" id="WP_151061734.1">
    <property type="nucleotide sequence ID" value="NZ_CP043529.1"/>
</dbReference>
<dbReference type="Proteomes" id="UP000326091">
    <property type="component" value="Chromosome"/>
</dbReference>
<dbReference type="EMBL" id="CP043529">
    <property type="protein sequence ID" value="QEW36499.1"/>
    <property type="molecule type" value="Genomic_DNA"/>
</dbReference>
<name>A0A5P3ARZ5_PHOVU</name>
<dbReference type="AlphaFoldDB" id="A0A5P3ARZ5"/>
<reference evidence="2 3" key="1">
    <citation type="submission" date="2019-09" db="EMBL/GenBank/DDBJ databases">
        <title>Commensal-derived Metabolites Govern Vibrio cholerae Pathogenesis in Host.</title>
        <authorList>
            <person name="Yoon S.S."/>
            <person name="Yoon M.Y."/>
        </authorList>
    </citation>
    <scope>NUCLEOTIDE SEQUENCE [LARGE SCALE GENOMIC DNA]</scope>
    <source>
        <strain evidence="2 3">VIC01</strain>
    </source>
</reference>
<evidence type="ECO:0000313" key="2">
    <source>
        <dbReference type="EMBL" id="QEW36499.1"/>
    </source>
</evidence>
<organism evidence="2 3">
    <name type="scientific">Phocaeicola vulgatus</name>
    <name type="common">Bacteroides vulgatus</name>
    <dbReference type="NCBI Taxonomy" id="821"/>
    <lineage>
        <taxon>Bacteria</taxon>
        <taxon>Pseudomonadati</taxon>
        <taxon>Bacteroidota</taxon>
        <taxon>Bacteroidia</taxon>
        <taxon>Bacteroidales</taxon>
        <taxon>Bacteroidaceae</taxon>
        <taxon>Phocaeicola</taxon>
    </lineage>
</organism>
<dbReference type="InterPro" id="IPR032492">
    <property type="entry name" value="DUF5045"/>
</dbReference>
<sequence length="225" mass="26368">MQVRQIIIGIMLIGLPLAGYAQRPSRDNEKAKQWQSMENGPWGFAPDWYYYFLHNKYSGAEMYWKWAGFKSGFRVRFKEPKSSVKRIMPVRVTSEETQRQKVKKVEEERTHIEELYKEELLREADRNVDLTYASYKDEFNRMQGCITDGLLYCMKKSDGKLKHQVDELSRQNEILCADIAYIHKTGVGYGLENAKRQQAYEEAKAKMEELVDRTARLCAVAATHY</sequence>
<evidence type="ECO:0000259" key="1">
    <source>
        <dbReference type="Pfam" id="PF16464"/>
    </source>
</evidence>
<evidence type="ECO:0000313" key="3">
    <source>
        <dbReference type="Proteomes" id="UP000326091"/>
    </source>
</evidence>
<protein>
    <recommendedName>
        <fullName evidence="1">DUF5045 domain-containing protein</fullName>
    </recommendedName>
</protein>
<proteinExistence type="predicted"/>
<dbReference type="Pfam" id="PF16464">
    <property type="entry name" value="DUF5045"/>
    <property type="match status" value="1"/>
</dbReference>
<feature type="domain" description="DUF5045" evidence="1">
    <location>
        <begin position="22"/>
        <end position="118"/>
    </location>
</feature>
<gene>
    <name evidence="2" type="ORF">VIC01_02051</name>
</gene>
<accession>A0A5P3ARZ5</accession>